<feature type="signal peptide" evidence="2">
    <location>
        <begin position="1"/>
        <end position="26"/>
    </location>
</feature>
<organism evidence="3 4">
    <name type="scientific">Mobilicoccus caccae</name>
    <dbReference type="NCBI Taxonomy" id="1859295"/>
    <lineage>
        <taxon>Bacteria</taxon>
        <taxon>Bacillati</taxon>
        <taxon>Actinomycetota</taxon>
        <taxon>Actinomycetes</taxon>
        <taxon>Micrococcales</taxon>
        <taxon>Dermatophilaceae</taxon>
        <taxon>Mobilicoccus</taxon>
    </lineage>
</organism>
<dbReference type="EMBL" id="BSUO01000001">
    <property type="protein sequence ID" value="GMA41252.1"/>
    <property type="molecule type" value="Genomic_DNA"/>
</dbReference>
<gene>
    <name evidence="3" type="ORF">GCM10025883_32970</name>
</gene>
<keyword evidence="1" id="KW-0472">Membrane</keyword>
<keyword evidence="4" id="KW-1185">Reference proteome</keyword>
<feature type="transmembrane region" description="Helical" evidence="1">
    <location>
        <begin position="71"/>
        <end position="89"/>
    </location>
</feature>
<reference evidence="4" key="1">
    <citation type="journal article" date="2019" name="Int. J. Syst. Evol. Microbiol.">
        <title>The Global Catalogue of Microorganisms (GCM) 10K type strain sequencing project: providing services to taxonomists for standard genome sequencing and annotation.</title>
        <authorList>
            <consortium name="The Broad Institute Genomics Platform"/>
            <consortium name="The Broad Institute Genome Sequencing Center for Infectious Disease"/>
            <person name="Wu L."/>
            <person name="Ma J."/>
        </authorList>
    </citation>
    <scope>NUCLEOTIDE SEQUENCE [LARGE SCALE GENOMIC DNA]</scope>
    <source>
        <strain evidence="4">NBRC 113072</strain>
    </source>
</reference>
<comment type="caution">
    <text evidence="3">The sequence shown here is derived from an EMBL/GenBank/DDBJ whole genome shotgun (WGS) entry which is preliminary data.</text>
</comment>
<feature type="transmembrane region" description="Helical" evidence="1">
    <location>
        <begin position="95"/>
        <end position="117"/>
    </location>
</feature>
<feature type="transmembrane region" description="Helical" evidence="1">
    <location>
        <begin position="45"/>
        <end position="64"/>
    </location>
</feature>
<dbReference type="RefSeq" id="WP_284304817.1">
    <property type="nucleotide sequence ID" value="NZ_BSUO01000001.1"/>
</dbReference>
<evidence type="ECO:0000313" key="3">
    <source>
        <dbReference type="EMBL" id="GMA41252.1"/>
    </source>
</evidence>
<dbReference type="Proteomes" id="UP001157126">
    <property type="component" value="Unassembled WGS sequence"/>
</dbReference>
<evidence type="ECO:0000256" key="2">
    <source>
        <dbReference type="SAM" id="SignalP"/>
    </source>
</evidence>
<feature type="chain" id="PRO_5046850757" evidence="2">
    <location>
        <begin position="27"/>
        <end position="127"/>
    </location>
</feature>
<keyword evidence="1" id="KW-0812">Transmembrane</keyword>
<evidence type="ECO:0000256" key="1">
    <source>
        <dbReference type="SAM" id="Phobius"/>
    </source>
</evidence>
<name>A0ABQ6IVT1_9MICO</name>
<sequence length="127" mass="13381">MRLPHPALIALRTLATLALSACIAQAGWAAAFLGGEGKYRAFHEVGAGVTVAVLVVTAVLYVVLRRFAGTVSTVLALLLAALSVAQYALGEMDLIGLHIFLGVLIAMVATALTSWTFRHHYEPPARG</sequence>
<protein>
    <submittedName>
        <fullName evidence="3">Uncharacterized protein</fullName>
    </submittedName>
</protein>
<keyword evidence="2" id="KW-0732">Signal</keyword>
<proteinExistence type="predicted"/>
<evidence type="ECO:0000313" key="4">
    <source>
        <dbReference type="Proteomes" id="UP001157126"/>
    </source>
</evidence>
<accession>A0ABQ6IVT1</accession>
<keyword evidence="1" id="KW-1133">Transmembrane helix</keyword>